<accession>A0A0K9PFD6</accession>
<comment type="caution">
    <text evidence="2">The sequence shown here is derived from an EMBL/GenBank/DDBJ whole genome shotgun (WGS) entry which is preliminary data.</text>
</comment>
<keyword evidence="1" id="KW-0175">Coiled coil</keyword>
<dbReference type="AlphaFoldDB" id="A0A0K9PFD6"/>
<dbReference type="PANTHER" id="PTHR36080:SF1">
    <property type="entry name" value="DBJ|BAA96220.1"/>
    <property type="match status" value="1"/>
</dbReference>
<evidence type="ECO:0000256" key="1">
    <source>
        <dbReference type="SAM" id="Coils"/>
    </source>
</evidence>
<dbReference type="EMBL" id="LFYR01000888">
    <property type="protein sequence ID" value="KMZ67783.1"/>
    <property type="molecule type" value="Genomic_DNA"/>
</dbReference>
<reference evidence="3" key="1">
    <citation type="journal article" date="2016" name="Nature">
        <title>The genome of the seagrass Zostera marina reveals angiosperm adaptation to the sea.</title>
        <authorList>
            <person name="Olsen J.L."/>
            <person name="Rouze P."/>
            <person name="Verhelst B."/>
            <person name="Lin Y.-C."/>
            <person name="Bayer T."/>
            <person name="Collen J."/>
            <person name="Dattolo E."/>
            <person name="De Paoli E."/>
            <person name="Dittami S."/>
            <person name="Maumus F."/>
            <person name="Michel G."/>
            <person name="Kersting A."/>
            <person name="Lauritano C."/>
            <person name="Lohaus R."/>
            <person name="Toepel M."/>
            <person name="Tonon T."/>
            <person name="Vanneste K."/>
            <person name="Amirebrahimi M."/>
            <person name="Brakel J."/>
            <person name="Bostroem C."/>
            <person name="Chovatia M."/>
            <person name="Grimwood J."/>
            <person name="Jenkins J.W."/>
            <person name="Jueterbock A."/>
            <person name="Mraz A."/>
            <person name="Stam W.T."/>
            <person name="Tice H."/>
            <person name="Bornberg-Bauer E."/>
            <person name="Green P.J."/>
            <person name="Pearson G.A."/>
            <person name="Procaccini G."/>
            <person name="Duarte C.M."/>
            <person name="Schmutz J."/>
            <person name="Reusch T.B.H."/>
            <person name="Van de Peer Y."/>
        </authorList>
    </citation>
    <scope>NUCLEOTIDE SEQUENCE [LARGE SCALE GENOMIC DNA]</scope>
    <source>
        <strain evidence="3">cv. Finnish</strain>
    </source>
</reference>
<feature type="coiled-coil region" evidence="1">
    <location>
        <begin position="51"/>
        <end position="101"/>
    </location>
</feature>
<dbReference type="Proteomes" id="UP000036987">
    <property type="component" value="Unassembled WGS sequence"/>
</dbReference>
<dbReference type="OMA" id="HIMAQER"/>
<protein>
    <submittedName>
        <fullName evidence="2">Uncharacterized protein</fullName>
    </submittedName>
</protein>
<dbReference type="PANTHER" id="PTHR36080">
    <property type="entry name" value="DBJ|BAA96220.1"/>
    <property type="match status" value="1"/>
</dbReference>
<dbReference type="OrthoDB" id="1930465at2759"/>
<name>A0A0K9PFD6_ZOSMR</name>
<evidence type="ECO:0000313" key="3">
    <source>
        <dbReference type="Proteomes" id="UP000036987"/>
    </source>
</evidence>
<proteinExistence type="predicted"/>
<gene>
    <name evidence="2" type="ORF">ZOSMA_259G00040</name>
</gene>
<organism evidence="2 3">
    <name type="scientific">Zostera marina</name>
    <name type="common">Eelgrass</name>
    <dbReference type="NCBI Taxonomy" id="29655"/>
    <lineage>
        <taxon>Eukaryota</taxon>
        <taxon>Viridiplantae</taxon>
        <taxon>Streptophyta</taxon>
        <taxon>Embryophyta</taxon>
        <taxon>Tracheophyta</taxon>
        <taxon>Spermatophyta</taxon>
        <taxon>Magnoliopsida</taxon>
        <taxon>Liliopsida</taxon>
        <taxon>Zosteraceae</taxon>
        <taxon>Zostera</taxon>
    </lineage>
</organism>
<keyword evidence="3" id="KW-1185">Reference proteome</keyword>
<evidence type="ECO:0000313" key="2">
    <source>
        <dbReference type="EMBL" id="KMZ67783.1"/>
    </source>
</evidence>
<sequence length="149" mass="16952">MGEEDEKAGERWRDAILNLSDAGLNIDSLQKLVMKKAVFVDDDTYVKASVASEQARTIKSLEKRVENLERELDAAISAAARARVENRKSETAQKKAELHAQEVTKELENTTKIFKLHMEELRTQQEVISRKDNEIKVLESIIQTVSLKE</sequence>